<dbReference type="GO" id="GO:0046872">
    <property type="term" value="F:metal ion binding"/>
    <property type="evidence" value="ECO:0007669"/>
    <property type="project" value="UniProtKB-KW"/>
</dbReference>
<keyword evidence="4" id="KW-1185">Reference proteome</keyword>
<dbReference type="InterPro" id="IPR051335">
    <property type="entry name" value="Alanyl-tRNA_Editing_Enzymes"/>
</dbReference>
<protein>
    <submittedName>
        <fullName evidence="3">Alanyl-tRNA editing protein</fullName>
    </submittedName>
</protein>
<gene>
    <name evidence="3" type="ORF">GCM10007108_15100</name>
</gene>
<dbReference type="GO" id="GO:0000166">
    <property type="term" value="F:nucleotide binding"/>
    <property type="evidence" value="ECO:0007669"/>
    <property type="project" value="InterPro"/>
</dbReference>
<proteinExistence type="predicted"/>
<dbReference type="PANTHER" id="PTHR43462">
    <property type="entry name" value="ALANYL-TRNA EDITING PROTEIN"/>
    <property type="match status" value="1"/>
</dbReference>
<dbReference type="AlphaFoldDB" id="A0AA37BSP7"/>
<dbReference type="Gene3D" id="3.30.980.10">
    <property type="entry name" value="Threonyl-trna Synthetase, Chain A, domain 2"/>
    <property type="match status" value="1"/>
</dbReference>
<reference evidence="3" key="1">
    <citation type="journal article" date="2014" name="Int. J. Syst. Evol. Microbiol.">
        <title>Complete genome sequence of Corynebacterium casei LMG S-19264T (=DSM 44701T), isolated from a smear-ripened cheese.</title>
        <authorList>
            <consortium name="US DOE Joint Genome Institute (JGI-PGF)"/>
            <person name="Walter F."/>
            <person name="Albersmeier A."/>
            <person name="Kalinowski J."/>
            <person name="Ruckert C."/>
        </authorList>
    </citation>
    <scope>NUCLEOTIDE SEQUENCE</scope>
    <source>
        <strain evidence="3">JCM 13583</strain>
    </source>
</reference>
<sequence length="238" mass="27484">MQETKLLYLDDAYSTKCEGKVIFNEFTDLVVDQTVFFPTGHGQPNDRGKVVIDGKEYGIVDAWFDGTNVHLMSHDTFPDNIKGKPVYQEIDWDVRYGHMKFRTALRIVSAIAFRDLRATTRINQTYDTEAWIDIESDALDDSFVKALEAECNEIISKGLKTEYVWKSREEFIADQELMSQVRNRPPEGEKIRLVRIGDLPEQVEYGTVVRSTDELKSIRFKTSLVKGKLNKRLTLYVE</sequence>
<comment type="caution">
    <text evidence="3">The sequence shown here is derived from an EMBL/GenBank/DDBJ whole genome shotgun (WGS) entry which is preliminary data.</text>
</comment>
<keyword evidence="1" id="KW-0479">Metal-binding</keyword>
<dbReference type="PANTHER" id="PTHR43462:SF1">
    <property type="entry name" value="ALANYL-TRNA EDITING PROTEIN AARSD1"/>
    <property type="match status" value="1"/>
</dbReference>
<keyword evidence="2" id="KW-0862">Zinc</keyword>
<evidence type="ECO:0000256" key="2">
    <source>
        <dbReference type="ARBA" id="ARBA00022833"/>
    </source>
</evidence>
<reference evidence="3" key="2">
    <citation type="submission" date="2022-09" db="EMBL/GenBank/DDBJ databases">
        <authorList>
            <person name="Sun Q."/>
            <person name="Ohkuma M."/>
        </authorList>
    </citation>
    <scope>NUCLEOTIDE SEQUENCE</scope>
    <source>
        <strain evidence="3">JCM 13583</strain>
    </source>
</reference>
<organism evidence="3 4">
    <name type="scientific">Thermogymnomonas acidicola</name>
    <dbReference type="NCBI Taxonomy" id="399579"/>
    <lineage>
        <taxon>Archaea</taxon>
        <taxon>Methanobacteriati</taxon>
        <taxon>Thermoplasmatota</taxon>
        <taxon>Thermoplasmata</taxon>
        <taxon>Thermoplasmatales</taxon>
        <taxon>Thermogymnomonas</taxon>
    </lineage>
</organism>
<dbReference type="Gene3D" id="2.40.30.130">
    <property type="match status" value="1"/>
</dbReference>
<name>A0AA37BSP7_9ARCH</name>
<dbReference type="EMBL" id="BMNY01000003">
    <property type="protein sequence ID" value="GGM77901.1"/>
    <property type="molecule type" value="Genomic_DNA"/>
</dbReference>
<evidence type="ECO:0000313" key="4">
    <source>
        <dbReference type="Proteomes" id="UP000632195"/>
    </source>
</evidence>
<evidence type="ECO:0000256" key="1">
    <source>
        <dbReference type="ARBA" id="ARBA00022723"/>
    </source>
</evidence>
<evidence type="ECO:0000313" key="3">
    <source>
        <dbReference type="EMBL" id="GGM77901.1"/>
    </source>
</evidence>
<dbReference type="SUPFAM" id="SSF50447">
    <property type="entry name" value="Translation proteins"/>
    <property type="match status" value="1"/>
</dbReference>
<dbReference type="RefSeq" id="WP_188681644.1">
    <property type="nucleotide sequence ID" value="NZ_BMNY01000003.1"/>
</dbReference>
<accession>A0AA37BSP7</accession>
<dbReference type="SUPFAM" id="SSF55186">
    <property type="entry name" value="ThrRS/AlaRS common domain"/>
    <property type="match status" value="1"/>
</dbReference>
<dbReference type="InterPro" id="IPR018163">
    <property type="entry name" value="Thr/Ala-tRNA-synth_IIc_edit"/>
</dbReference>
<dbReference type="Proteomes" id="UP000632195">
    <property type="component" value="Unassembled WGS sequence"/>
</dbReference>
<dbReference type="InterPro" id="IPR009000">
    <property type="entry name" value="Transl_B-barrel_sf"/>
</dbReference>
<dbReference type="GO" id="GO:0002161">
    <property type="term" value="F:aminoacyl-tRNA deacylase activity"/>
    <property type="evidence" value="ECO:0007669"/>
    <property type="project" value="UniProtKB-ARBA"/>
</dbReference>